<organism evidence="2 3">
    <name type="scientific">Terriglobus saanensis (strain ATCC BAA-1853 / DSM 23119 / SP1PR4)</name>
    <dbReference type="NCBI Taxonomy" id="401053"/>
    <lineage>
        <taxon>Bacteria</taxon>
        <taxon>Pseudomonadati</taxon>
        <taxon>Acidobacteriota</taxon>
        <taxon>Terriglobia</taxon>
        <taxon>Terriglobales</taxon>
        <taxon>Acidobacteriaceae</taxon>
        <taxon>Terriglobus</taxon>
    </lineage>
</organism>
<dbReference type="OrthoDB" id="117918at2"/>
<name>E8V7H5_TERSS</name>
<feature type="chain" id="PRO_5003229054" description="Outer membrane protein beta-barrel domain-containing protein" evidence="1">
    <location>
        <begin position="22"/>
        <end position="221"/>
    </location>
</feature>
<dbReference type="AlphaFoldDB" id="E8V7H5"/>
<protein>
    <recommendedName>
        <fullName evidence="4">Outer membrane protein beta-barrel domain-containing protein</fullName>
    </recommendedName>
</protein>
<reference evidence="2 3" key="1">
    <citation type="journal article" date="2012" name="Stand. Genomic Sci.">
        <title>Complete genome sequence of Terriglobus saanensis type strain SP1PR4(T), an Acidobacteria from tundra soil.</title>
        <authorList>
            <person name="Rawat S.R."/>
            <person name="Mannisto M.K."/>
            <person name="Starovoytov V."/>
            <person name="Goodwin L."/>
            <person name="Nolan M."/>
            <person name="Hauser L."/>
            <person name="Land M."/>
            <person name="Davenport K.W."/>
            <person name="Woyke T."/>
            <person name="Haggblom M.M."/>
        </authorList>
    </citation>
    <scope>NUCLEOTIDE SEQUENCE</scope>
    <source>
        <strain evidence="3">ATCC BAA-1853 / DSM 23119 / SP1PR4</strain>
    </source>
</reference>
<evidence type="ECO:0008006" key="4">
    <source>
        <dbReference type="Google" id="ProtNLM"/>
    </source>
</evidence>
<evidence type="ECO:0000313" key="2">
    <source>
        <dbReference type="EMBL" id="ADV83949.1"/>
    </source>
</evidence>
<keyword evidence="1" id="KW-0732">Signal</keyword>
<dbReference type="Proteomes" id="UP000006844">
    <property type="component" value="Chromosome"/>
</dbReference>
<proteinExistence type="predicted"/>
<dbReference type="KEGG" id="tsa:AciPR4_3193"/>
<accession>E8V7H5</accession>
<sequence>MRLSKVFALVVCALSVTAVRAQVGVYLLATGQHMSSINYTDTLSTTTPQATGSGHISPLGFTGGVYYDFHTFGPIRVGADLRGGITSSQKSALGVENAAGGHVGTVLGGARGSLATHIGPVKVDPYVQVSFGLVQTNYGIYTPVANQGTNRLNNFGMTGYLGADVHLAPIASLRFEGGSGAVLAGSRPNSLSGQRYSVSSGAIPLQTFSIGIVFHGRPRTD</sequence>
<evidence type="ECO:0000256" key="1">
    <source>
        <dbReference type="SAM" id="SignalP"/>
    </source>
</evidence>
<dbReference type="HOGENOM" id="CLU_101338_0_0_0"/>
<dbReference type="STRING" id="401053.AciPR4_3193"/>
<dbReference type="EMBL" id="CP002467">
    <property type="protein sequence ID" value="ADV83949.1"/>
    <property type="molecule type" value="Genomic_DNA"/>
</dbReference>
<feature type="signal peptide" evidence="1">
    <location>
        <begin position="1"/>
        <end position="21"/>
    </location>
</feature>
<gene>
    <name evidence="2" type="ordered locus">AciPR4_3193</name>
</gene>
<keyword evidence="3" id="KW-1185">Reference proteome</keyword>
<evidence type="ECO:0000313" key="3">
    <source>
        <dbReference type="Proteomes" id="UP000006844"/>
    </source>
</evidence>